<proteinExistence type="predicted"/>
<evidence type="ECO:0000256" key="3">
    <source>
        <dbReference type="ARBA" id="ARBA00023163"/>
    </source>
</evidence>
<dbReference type="SMART" id="SM00354">
    <property type="entry name" value="HTH_LACI"/>
    <property type="match status" value="1"/>
</dbReference>
<organism evidence="7 8">
    <name type="scientific">Antribacter soli</name>
    <dbReference type="NCBI Taxonomy" id="2910976"/>
    <lineage>
        <taxon>Bacteria</taxon>
        <taxon>Bacillati</taxon>
        <taxon>Actinomycetota</taxon>
        <taxon>Actinomycetes</taxon>
        <taxon>Micrococcales</taxon>
        <taxon>Promicromonosporaceae</taxon>
        <taxon>Antribacter</taxon>
    </lineage>
</organism>
<keyword evidence="1" id="KW-0805">Transcription regulation</keyword>
<dbReference type="PROSITE" id="PS00356">
    <property type="entry name" value="HTH_LACI_1"/>
    <property type="match status" value="1"/>
</dbReference>
<feature type="region of interest" description="Disordered" evidence="4">
    <location>
        <begin position="1"/>
        <end position="32"/>
    </location>
</feature>
<dbReference type="SUPFAM" id="SSF47413">
    <property type="entry name" value="lambda repressor-like DNA-binding domains"/>
    <property type="match status" value="1"/>
</dbReference>
<evidence type="ECO:0000256" key="2">
    <source>
        <dbReference type="ARBA" id="ARBA00023125"/>
    </source>
</evidence>
<dbReference type="GO" id="GO:0000976">
    <property type="term" value="F:transcription cis-regulatory region binding"/>
    <property type="evidence" value="ECO:0007669"/>
    <property type="project" value="TreeGrafter"/>
</dbReference>
<dbReference type="PROSITE" id="PS50943">
    <property type="entry name" value="HTH_CROC1"/>
    <property type="match status" value="1"/>
</dbReference>
<feature type="domain" description="HTH lacI-type" evidence="5">
    <location>
        <begin position="37"/>
        <end position="91"/>
    </location>
</feature>
<accession>A0AA41QD10</accession>
<dbReference type="AlphaFoldDB" id="A0AA41QD10"/>
<dbReference type="InterPro" id="IPR046335">
    <property type="entry name" value="LacI/GalR-like_sensor"/>
</dbReference>
<keyword evidence="3" id="KW-0804">Transcription</keyword>
<dbReference type="Pfam" id="PF00356">
    <property type="entry name" value="LacI"/>
    <property type="match status" value="1"/>
</dbReference>
<feature type="compositionally biased region" description="Basic and acidic residues" evidence="4">
    <location>
        <begin position="1"/>
        <end position="19"/>
    </location>
</feature>
<evidence type="ECO:0000256" key="1">
    <source>
        <dbReference type="ARBA" id="ARBA00023015"/>
    </source>
</evidence>
<comment type="caution">
    <text evidence="7">The sequence shown here is derived from an EMBL/GenBank/DDBJ whole genome shotgun (WGS) entry which is preliminary data.</text>
</comment>
<evidence type="ECO:0000256" key="4">
    <source>
        <dbReference type="SAM" id="MobiDB-lite"/>
    </source>
</evidence>
<evidence type="ECO:0000313" key="8">
    <source>
        <dbReference type="Proteomes" id="UP001165405"/>
    </source>
</evidence>
<dbReference type="InterPro" id="IPR001387">
    <property type="entry name" value="Cro/C1-type_HTH"/>
</dbReference>
<dbReference type="Proteomes" id="UP001165405">
    <property type="component" value="Unassembled WGS sequence"/>
</dbReference>
<dbReference type="SUPFAM" id="SSF53822">
    <property type="entry name" value="Periplasmic binding protein-like I"/>
    <property type="match status" value="1"/>
</dbReference>
<dbReference type="Pfam" id="PF13377">
    <property type="entry name" value="Peripla_BP_3"/>
    <property type="match status" value="1"/>
</dbReference>
<reference evidence="7" key="1">
    <citation type="submission" date="2022-01" db="EMBL/GenBank/DDBJ databases">
        <title>Antribacter sp. nov., isolated from Guizhou of China.</title>
        <authorList>
            <person name="Chengliang C."/>
            <person name="Ya Z."/>
        </authorList>
    </citation>
    <scope>NUCLEOTIDE SEQUENCE</scope>
    <source>
        <strain evidence="7">KLBMP 9083</strain>
    </source>
</reference>
<dbReference type="InterPro" id="IPR028082">
    <property type="entry name" value="Peripla_BP_I"/>
</dbReference>
<dbReference type="PANTHER" id="PTHR30146:SF109">
    <property type="entry name" value="HTH-TYPE TRANSCRIPTIONAL REGULATOR GALS"/>
    <property type="match status" value="1"/>
</dbReference>
<dbReference type="InterPro" id="IPR000843">
    <property type="entry name" value="HTH_LacI"/>
</dbReference>
<keyword evidence="8" id="KW-1185">Reference proteome</keyword>
<sequence>MHPDAGRTRAVDPEPRVEAAEGAQEPATRASAGARPATIYDVATMAGVSHQTVSRYLKGYEGIRPETRERVVQALDALDYRPNLTARTLTTGRSHRIGALTHELDQFGPSRIVQGAAAAAREAGYLLDIVTLDMSDARAIAKALSLVRQHDLAGILAFSSTDEMTRAFEAADFKVPVYLGTEEDDAFSDRSELTSVGIPALVGHLAELGHRRVLHVAGPSRWAAARNRARAFEVAVDAHGMRSTGVIHGDWSARSGHEAIAGLPGERLDFTAVVAANDQMALGVMLALAERGLRVPEDVSVTGVDDIPEAAYFSPPLTTLSVDFVEQGRVAFQQLLGRVVGTPPPDAVALPSHLVVRRSTAAAARSLK</sequence>
<dbReference type="InterPro" id="IPR010982">
    <property type="entry name" value="Lambda_DNA-bd_dom_sf"/>
</dbReference>
<dbReference type="EMBL" id="JAKGSG010000011">
    <property type="protein sequence ID" value="MCF4119904.1"/>
    <property type="molecule type" value="Genomic_DNA"/>
</dbReference>
<gene>
    <name evidence="7" type="ORF">L1785_02825</name>
</gene>
<evidence type="ECO:0000259" key="5">
    <source>
        <dbReference type="PROSITE" id="PS50932"/>
    </source>
</evidence>
<dbReference type="Gene3D" id="1.10.260.40">
    <property type="entry name" value="lambda repressor-like DNA-binding domains"/>
    <property type="match status" value="1"/>
</dbReference>
<evidence type="ECO:0000313" key="7">
    <source>
        <dbReference type="EMBL" id="MCF4119904.1"/>
    </source>
</evidence>
<feature type="domain" description="HTH cro/C1-type" evidence="6">
    <location>
        <begin position="38"/>
        <end position="81"/>
    </location>
</feature>
<dbReference type="CDD" id="cd01574">
    <property type="entry name" value="PBP1_LacI"/>
    <property type="match status" value="1"/>
</dbReference>
<dbReference type="Gene3D" id="3.40.50.2300">
    <property type="match status" value="2"/>
</dbReference>
<dbReference type="RefSeq" id="WP_236087619.1">
    <property type="nucleotide sequence ID" value="NZ_JAKGSG010000011.1"/>
</dbReference>
<evidence type="ECO:0000259" key="6">
    <source>
        <dbReference type="PROSITE" id="PS50943"/>
    </source>
</evidence>
<dbReference type="CDD" id="cd01392">
    <property type="entry name" value="HTH_LacI"/>
    <property type="match status" value="1"/>
</dbReference>
<keyword evidence="2" id="KW-0238">DNA-binding</keyword>
<name>A0AA41QD10_9MICO</name>
<dbReference type="GO" id="GO:0003700">
    <property type="term" value="F:DNA-binding transcription factor activity"/>
    <property type="evidence" value="ECO:0007669"/>
    <property type="project" value="TreeGrafter"/>
</dbReference>
<dbReference type="PROSITE" id="PS50932">
    <property type="entry name" value="HTH_LACI_2"/>
    <property type="match status" value="1"/>
</dbReference>
<protein>
    <submittedName>
        <fullName evidence="7">LacI family transcriptional regulator</fullName>
    </submittedName>
</protein>
<dbReference type="PANTHER" id="PTHR30146">
    <property type="entry name" value="LACI-RELATED TRANSCRIPTIONAL REPRESSOR"/>
    <property type="match status" value="1"/>
</dbReference>